<evidence type="ECO:0000256" key="1">
    <source>
        <dbReference type="SAM" id="Phobius"/>
    </source>
</evidence>
<organism evidence="2 3">
    <name type="scientific">Thalassomonas haliotis</name>
    <dbReference type="NCBI Taxonomy" id="485448"/>
    <lineage>
        <taxon>Bacteria</taxon>
        <taxon>Pseudomonadati</taxon>
        <taxon>Pseudomonadota</taxon>
        <taxon>Gammaproteobacteria</taxon>
        <taxon>Alteromonadales</taxon>
        <taxon>Colwelliaceae</taxon>
        <taxon>Thalassomonas</taxon>
    </lineage>
</organism>
<proteinExistence type="predicted"/>
<evidence type="ECO:0000313" key="3">
    <source>
        <dbReference type="Proteomes" id="UP001215231"/>
    </source>
</evidence>
<accession>A0ABY7V998</accession>
<dbReference type="PANTHER" id="PTHR10728">
    <property type="entry name" value="CYTOSOLIC PHOSPHOLIPASE A2"/>
    <property type="match status" value="1"/>
</dbReference>
<feature type="transmembrane region" description="Helical" evidence="1">
    <location>
        <begin position="246"/>
        <end position="270"/>
    </location>
</feature>
<dbReference type="PANTHER" id="PTHR10728:SF40">
    <property type="entry name" value="PATATIN FAMILY PROTEIN"/>
    <property type="match status" value="1"/>
</dbReference>
<sequence length="793" mass="87722">MDTAKLSAEQVVEDEKARIKEQFRVHFNTEENQPYLEKDYREYLEAGYQQLLDGTAVSGDSPPANKSQEPRYPGIYAADYPAKEMPEYALAISGGGIRSASFAIGVIQGLKKRQKGEDKPSIFDKLSYLSTASGGGYAGSALSWYQRKFNFFPFGKRSSFAGSQHDDDRENRTLNYIRQHGKYLIPSQLGASSLLGSVLLSIFHALTAYTLLICFLFMVLMLAFNLVPCLFDFSGLGYLKGPREEFFCSAANLLIATALVFGATTLTYGLKSFAWRGRELKYSFRLKIQKLLGNLVRALAGTLVLCTLPFVAAFVSGGGDLWQGSMIGGASLSSIFGVLVSLRKIKSDSDNNKPPGPIENLLSSLVVVVLILVVLTVSYLLAEFLLEATTNNGWELLLWFVALGLTLGLTLLFALGVNINQISPHKMYRDRLMETFLKDPDVHAQSDLLARGQTADAYLLSELAPKKAQEENENWTPYHLINTNIILNNASHPKYRGRMGDSFVLSPYYCGSNATGYVPTDDFSDGKLTLATAMSISGAALNPQSGVSGIGKTTSPLVSYLLTFFGMRLGFWALNPNRTNMNVTVQKPNYVRPGAANLLNFGHEENSTFIELSDGGHFDNTALYELVRRRLPVIVLSDGGADPNAQYDDFGNAVERIRVDFGVRIRFPDPEFNLWGMSPGSAALDTAENKADSNIIGEQEQQLAQRGYAIGDIVYPGVGEHKAFVGKLVYIKATLVDKLPRDLYAYKAANPEYPNQPTSDQFFDERQFESYRELGYQLTKQFIQDEKAMRQLP</sequence>
<reference evidence="2 3" key="1">
    <citation type="journal article" date="2022" name="Mar. Drugs">
        <title>Bioassay-Guided Fractionation Leads to the Detection of Cholic Acid Generated by the Rare Thalassomonas sp.</title>
        <authorList>
            <person name="Pheiffer F."/>
            <person name="Schneider Y.K."/>
            <person name="Hansen E.H."/>
            <person name="Andersen J.H."/>
            <person name="Isaksson J."/>
            <person name="Busche T."/>
            <person name="R C."/>
            <person name="Kalinowski J."/>
            <person name="Zyl L.V."/>
            <person name="Trindade M."/>
        </authorList>
    </citation>
    <scope>NUCLEOTIDE SEQUENCE [LARGE SCALE GENOMIC DNA]</scope>
    <source>
        <strain evidence="2 3">A5K-61T</strain>
    </source>
</reference>
<keyword evidence="1" id="KW-0472">Membrane</keyword>
<feature type="transmembrane region" description="Helical" evidence="1">
    <location>
        <begin position="291"/>
        <end position="315"/>
    </location>
</feature>
<dbReference type="Proteomes" id="UP001215231">
    <property type="component" value="Chromosome"/>
</dbReference>
<protein>
    <recommendedName>
        <fullName evidence="4">PNPLA domain-containing protein</fullName>
    </recommendedName>
</protein>
<feature type="transmembrane region" description="Helical" evidence="1">
    <location>
        <begin position="198"/>
        <end position="226"/>
    </location>
</feature>
<dbReference type="RefSeq" id="WP_274050239.1">
    <property type="nucleotide sequence ID" value="NZ_CP059693.1"/>
</dbReference>
<feature type="transmembrane region" description="Helical" evidence="1">
    <location>
        <begin position="361"/>
        <end position="381"/>
    </location>
</feature>
<dbReference type="InterPro" id="IPR016035">
    <property type="entry name" value="Acyl_Trfase/lysoPLipase"/>
</dbReference>
<evidence type="ECO:0000313" key="2">
    <source>
        <dbReference type="EMBL" id="WDE10219.1"/>
    </source>
</evidence>
<feature type="transmembrane region" description="Helical" evidence="1">
    <location>
        <begin position="396"/>
        <end position="419"/>
    </location>
</feature>
<evidence type="ECO:0008006" key="4">
    <source>
        <dbReference type="Google" id="ProtNLM"/>
    </source>
</evidence>
<name>A0ABY7V998_9GAMM</name>
<dbReference type="Gene3D" id="3.40.1090.10">
    <property type="entry name" value="Cytosolic phospholipase A2 catalytic domain"/>
    <property type="match status" value="2"/>
</dbReference>
<keyword evidence="1" id="KW-0812">Transmembrane</keyword>
<dbReference type="SUPFAM" id="SSF52151">
    <property type="entry name" value="FabD/lysophospholipase-like"/>
    <property type="match status" value="1"/>
</dbReference>
<dbReference type="EMBL" id="CP059693">
    <property type="protein sequence ID" value="WDE10219.1"/>
    <property type="molecule type" value="Genomic_DNA"/>
</dbReference>
<gene>
    <name evidence="2" type="ORF">H3N35_18300</name>
</gene>
<keyword evidence="1" id="KW-1133">Transmembrane helix</keyword>
<feature type="transmembrane region" description="Helical" evidence="1">
    <location>
        <begin position="321"/>
        <end position="340"/>
    </location>
</feature>
<keyword evidence="3" id="KW-1185">Reference proteome</keyword>